<proteinExistence type="predicted"/>
<evidence type="ECO:0008006" key="3">
    <source>
        <dbReference type="Google" id="ProtNLM"/>
    </source>
</evidence>
<accession>A0A1V1NRY3</accession>
<reference evidence="2" key="1">
    <citation type="submission" date="2012-11" db="EMBL/GenBank/DDBJ databases">
        <authorList>
            <person name="Lucero-Rivera Y.E."/>
            <person name="Tovar-Ramirez D."/>
        </authorList>
    </citation>
    <scope>NUCLEOTIDE SEQUENCE [LARGE SCALE GENOMIC DNA]</scope>
    <source>
        <strain evidence="2">Araruama</strain>
    </source>
</reference>
<evidence type="ECO:0000313" key="2">
    <source>
        <dbReference type="Proteomes" id="UP000189670"/>
    </source>
</evidence>
<organism evidence="1 2">
    <name type="scientific">Candidatus Magnetoglobus multicellularis str. Araruama</name>
    <dbReference type="NCBI Taxonomy" id="890399"/>
    <lineage>
        <taxon>Bacteria</taxon>
        <taxon>Pseudomonadati</taxon>
        <taxon>Thermodesulfobacteriota</taxon>
        <taxon>Desulfobacteria</taxon>
        <taxon>Desulfobacterales</taxon>
        <taxon>Desulfobacteraceae</taxon>
        <taxon>Candidatus Magnetoglobus</taxon>
    </lineage>
</organism>
<gene>
    <name evidence="1" type="ORF">OMM_14406</name>
</gene>
<dbReference type="Gene3D" id="2.60.40.2810">
    <property type="match status" value="1"/>
</dbReference>
<comment type="caution">
    <text evidence="1">The sequence shown here is derived from an EMBL/GenBank/DDBJ whole genome shotgun (WGS) entry which is preliminary data.</text>
</comment>
<dbReference type="Proteomes" id="UP000189670">
    <property type="component" value="Unassembled WGS sequence"/>
</dbReference>
<dbReference type="EMBL" id="ATBP01002920">
    <property type="protein sequence ID" value="ETR65339.1"/>
    <property type="molecule type" value="Genomic_DNA"/>
</dbReference>
<protein>
    <recommendedName>
        <fullName evidence="3">Cadherin-like domain-containing protein</fullName>
    </recommendedName>
</protein>
<dbReference type="AlphaFoldDB" id="A0A1V1NRY3"/>
<dbReference type="Pfam" id="PF17963">
    <property type="entry name" value="Big_9"/>
    <property type="match status" value="1"/>
</dbReference>
<sequence length="94" mass="9940">MSIDLFEDHSFSGSLEAVDSDGNLLTFTIIHPPKLGAIAVSENSGEFMYTPVSNENGSDAFTFQVSDGIATSEMANVEIWITPVNDIPVGDGSA</sequence>
<name>A0A1V1NRY3_9BACT</name>
<evidence type="ECO:0000313" key="1">
    <source>
        <dbReference type="EMBL" id="ETR65339.1"/>
    </source>
</evidence>